<dbReference type="InterPro" id="IPR052558">
    <property type="entry name" value="Siderophore_Hydrolase_D"/>
</dbReference>
<keyword evidence="2" id="KW-0378">Hydrolase</keyword>
<feature type="chain" id="PRO_5001949090" evidence="3">
    <location>
        <begin position="39"/>
        <end position="304"/>
    </location>
</feature>
<dbReference type="PANTHER" id="PTHR40841">
    <property type="entry name" value="SIDEROPHORE TRIACETYLFUSARININE C ESTERASE"/>
    <property type="match status" value="1"/>
</dbReference>
<feature type="signal peptide" evidence="3">
    <location>
        <begin position="1"/>
        <end position="38"/>
    </location>
</feature>
<evidence type="ECO:0000256" key="3">
    <source>
        <dbReference type="SAM" id="SignalP"/>
    </source>
</evidence>
<dbReference type="Proteomes" id="UP000029868">
    <property type="component" value="Unassembled WGS sequence"/>
</dbReference>
<dbReference type="SUPFAM" id="SSF53474">
    <property type="entry name" value="alpha/beta-Hydrolases"/>
    <property type="match status" value="1"/>
</dbReference>
<gene>
    <name evidence="4" type="ORF">GAB14E_3371</name>
</gene>
<reference evidence="4 5" key="1">
    <citation type="submission" date="2014-08" db="EMBL/GenBank/DDBJ databases">
        <title>Genomic and Phenotypic Diversity of Colwellia psychrerythraea strains from Disparate Marine Basins.</title>
        <authorList>
            <person name="Techtmann S.M."/>
            <person name="Stelling S.C."/>
            <person name="Utturkar S.M."/>
            <person name="Alshibli N."/>
            <person name="Harris A."/>
            <person name="Brown S.D."/>
            <person name="Hazen T.C."/>
        </authorList>
    </citation>
    <scope>NUCLEOTIDE SEQUENCE [LARGE SCALE GENOMIC DNA]</scope>
    <source>
        <strain evidence="4 5">GAB14E</strain>
    </source>
</reference>
<proteinExistence type="inferred from homology"/>
<comment type="similarity">
    <text evidence="1">Belongs to the esterase D family.</text>
</comment>
<protein>
    <submittedName>
        <fullName evidence="4">Esterase</fullName>
    </submittedName>
</protein>
<comment type="caution">
    <text evidence="4">The sequence shown here is derived from an EMBL/GenBank/DDBJ whole genome shotgun (WGS) entry which is preliminary data.</text>
</comment>
<dbReference type="InterPro" id="IPR029058">
    <property type="entry name" value="AB_hydrolase_fold"/>
</dbReference>
<dbReference type="InterPro" id="IPR000801">
    <property type="entry name" value="Esterase-like"/>
</dbReference>
<dbReference type="AlphaFoldDB" id="A0A099KK89"/>
<dbReference type="Gene3D" id="3.40.50.1820">
    <property type="entry name" value="alpha/beta hydrolase"/>
    <property type="match status" value="1"/>
</dbReference>
<accession>A0A099KK89</accession>
<evidence type="ECO:0000256" key="2">
    <source>
        <dbReference type="ARBA" id="ARBA00022801"/>
    </source>
</evidence>
<keyword evidence="3" id="KW-0732">Signal</keyword>
<organism evidence="4 5">
    <name type="scientific">Colwellia psychrerythraea</name>
    <name type="common">Vibrio psychroerythus</name>
    <dbReference type="NCBI Taxonomy" id="28229"/>
    <lineage>
        <taxon>Bacteria</taxon>
        <taxon>Pseudomonadati</taxon>
        <taxon>Pseudomonadota</taxon>
        <taxon>Gammaproteobacteria</taxon>
        <taxon>Alteromonadales</taxon>
        <taxon>Colwelliaceae</taxon>
        <taxon>Colwellia</taxon>
    </lineage>
</organism>
<dbReference type="GO" id="GO:0016788">
    <property type="term" value="F:hydrolase activity, acting on ester bonds"/>
    <property type="evidence" value="ECO:0007669"/>
    <property type="project" value="TreeGrafter"/>
</dbReference>
<sequence>MYTMPIILKEIGTDKLMNMKKCFTLAILLFLPFLTVHANDVSETSDFTLSKIQVASIKDTQADRQYELYIKLPEEYTKNKDKIYPVIYFTDALWHIELLSAATEFLMEDAILVGISWQKDIKEDLQKDSGAHVSRFRDYSISKSSNPERQAKYQFGQASNHLDFIRNDVIKTIENNYRADPNKRTYFGYSMGGKFGAYILLTQHDTFKNYILGSPSLSRDIPYLSKLSGNTALKRKGLNANVFISYGTLEKKLGMHTEKLITLLKARNDKSLSLKHVVIEGSHQTAFPLTGVRSVTWLTNLNTD</sequence>
<evidence type="ECO:0000313" key="5">
    <source>
        <dbReference type="Proteomes" id="UP000029868"/>
    </source>
</evidence>
<name>A0A099KK89_COLPS</name>
<dbReference type="PANTHER" id="PTHR40841:SF2">
    <property type="entry name" value="SIDEROPHORE-DEGRADING ESTERASE (EUROFUNG)"/>
    <property type="match status" value="1"/>
</dbReference>
<evidence type="ECO:0000313" key="4">
    <source>
        <dbReference type="EMBL" id="KGJ91219.1"/>
    </source>
</evidence>
<evidence type="ECO:0000256" key="1">
    <source>
        <dbReference type="ARBA" id="ARBA00005622"/>
    </source>
</evidence>
<dbReference type="EMBL" id="JQEC01000042">
    <property type="protein sequence ID" value="KGJ91219.1"/>
    <property type="molecule type" value="Genomic_DNA"/>
</dbReference>
<dbReference type="PATRIC" id="fig|28229.3.peg.3097"/>
<dbReference type="Pfam" id="PF00756">
    <property type="entry name" value="Esterase"/>
    <property type="match status" value="1"/>
</dbReference>